<dbReference type="Gene3D" id="3.30.450.20">
    <property type="entry name" value="PAS domain"/>
    <property type="match status" value="2"/>
</dbReference>
<dbReference type="SUPFAM" id="SSF55785">
    <property type="entry name" value="PYP-like sensor domain (PAS domain)"/>
    <property type="match status" value="1"/>
</dbReference>
<dbReference type="Pfam" id="PF01590">
    <property type="entry name" value="GAF"/>
    <property type="match status" value="1"/>
</dbReference>
<dbReference type="SMART" id="SM00911">
    <property type="entry name" value="HWE_HK"/>
    <property type="match status" value="1"/>
</dbReference>
<dbReference type="Pfam" id="PF07536">
    <property type="entry name" value="HWE_HK"/>
    <property type="match status" value="1"/>
</dbReference>
<reference evidence="9 10" key="1">
    <citation type="submission" date="2021-01" db="EMBL/GenBank/DDBJ databases">
        <title>Belnapia mucosa sp. nov. and Belnapia arida sp. nov., isolated from the Tabernas Desert (Almeria, Spain).</title>
        <authorList>
            <person name="Molina-Menor E."/>
            <person name="Vidal-Verdu A."/>
            <person name="Calonge A."/>
            <person name="Satari L."/>
            <person name="Pereto J."/>
            <person name="Porcar M."/>
        </authorList>
    </citation>
    <scope>NUCLEOTIDE SEQUENCE [LARGE SCALE GENOMIC DNA]</scope>
    <source>
        <strain evidence="9 10">T18</strain>
    </source>
</reference>
<gene>
    <name evidence="9" type="ORF">JMJ56_21870</name>
</gene>
<dbReference type="Proteomes" id="UP000660885">
    <property type="component" value="Unassembled WGS sequence"/>
</dbReference>
<dbReference type="EMBL" id="JAETWB010000016">
    <property type="protein sequence ID" value="MBL6080669.1"/>
    <property type="molecule type" value="Genomic_DNA"/>
</dbReference>
<accession>A0ABS1U7M1</accession>
<feature type="domain" description="PAS" evidence="8">
    <location>
        <begin position="184"/>
        <end position="257"/>
    </location>
</feature>
<dbReference type="InterPro" id="IPR029016">
    <property type="entry name" value="GAF-like_dom_sf"/>
</dbReference>
<dbReference type="PROSITE" id="PS50112">
    <property type="entry name" value="PAS"/>
    <property type="match status" value="1"/>
</dbReference>
<keyword evidence="4" id="KW-0808">Transferase</keyword>
<evidence type="ECO:0000256" key="5">
    <source>
        <dbReference type="ARBA" id="ARBA00022741"/>
    </source>
</evidence>
<sequence length="676" mass="73522">MTATSGDGLRRLIEALPSPCLVLLPDEPRFTMVAANGAYLRASMTWRTGIIGRGLFEVFPDNPDDHAATGTRNLGASLARVLATRAPDRMAVQRYDVTRADGAFEERYWTPLNAPVLGEGGEVELILHHVEDVTGFVQVRKRSLADNAAAYEALATKAHTDLLLDDLRAMLSALRTSEHALRAERERLRLIFESATEYAIISMDIGRRVISWNEGARRLLGYEESEIVGQSADLIFTSEDRSEGVPEREATGALTQGRAAAERWHLRRDGTRFWSSGLMLPLRDPAADPTVPPIGLIKIMRDRTELARAEARRDALIELGDRLRDMRDAAEIACTAAEIIGRTLGAGRAGYAPVTPDGHYVIERDWTNGRMPSATGRFRIADYGAAYAERLAEGAAIAIGNLALDPLTAAVAANYAAYGARSQLSVPLLADGRLAALIYVHDDEARCWAEEEIGFARGVAERAWAAAERVRAENRRTLLVNELNHRVKNTLAVVQSIAVQTVRGTPDMASFSAAFQARLIALARAHDLLTRQHWEGAMLSEVVREAMRSSTSSGKEARVDFGACASDVLLSPADALSLAMALHELGTNALKHGALSAPAGRVSVTCHCTPNNGAWVEWVERDGPLVPGPPTRRGFGLRLLERGLAMQGGLGADLRFEPKGLRCTLRLPSGSPFLRQ</sequence>
<dbReference type="PANTHER" id="PTHR41523:SF8">
    <property type="entry name" value="ETHYLENE RESPONSE SENSOR PROTEIN"/>
    <property type="match status" value="1"/>
</dbReference>
<dbReference type="Gene3D" id="3.30.450.40">
    <property type="match status" value="1"/>
</dbReference>
<dbReference type="InterPro" id="IPR036890">
    <property type="entry name" value="HATPase_C_sf"/>
</dbReference>
<evidence type="ECO:0000259" key="8">
    <source>
        <dbReference type="PROSITE" id="PS50112"/>
    </source>
</evidence>
<evidence type="ECO:0000256" key="3">
    <source>
        <dbReference type="ARBA" id="ARBA00022553"/>
    </source>
</evidence>
<dbReference type="CDD" id="cd00130">
    <property type="entry name" value="PAS"/>
    <property type="match status" value="1"/>
</dbReference>
<keyword evidence="5" id="KW-0547">Nucleotide-binding</keyword>
<dbReference type="RefSeq" id="WP_202833902.1">
    <property type="nucleotide sequence ID" value="NZ_JAETWB010000016.1"/>
</dbReference>
<dbReference type="SMART" id="SM00091">
    <property type="entry name" value="PAS"/>
    <property type="match status" value="2"/>
</dbReference>
<dbReference type="InterPro" id="IPR035965">
    <property type="entry name" value="PAS-like_dom_sf"/>
</dbReference>
<evidence type="ECO:0000256" key="2">
    <source>
        <dbReference type="ARBA" id="ARBA00012438"/>
    </source>
</evidence>
<comment type="caution">
    <text evidence="9">The sequence shown here is derived from an EMBL/GenBank/DDBJ whole genome shotgun (WGS) entry which is preliminary data.</text>
</comment>
<evidence type="ECO:0000256" key="4">
    <source>
        <dbReference type="ARBA" id="ARBA00022679"/>
    </source>
</evidence>
<dbReference type="NCBIfam" id="TIGR00229">
    <property type="entry name" value="sensory_box"/>
    <property type="match status" value="1"/>
</dbReference>
<comment type="catalytic activity">
    <reaction evidence="1">
        <text>ATP + protein L-histidine = ADP + protein N-phospho-L-histidine.</text>
        <dbReference type="EC" id="2.7.13.3"/>
    </reaction>
</comment>
<evidence type="ECO:0000256" key="7">
    <source>
        <dbReference type="ARBA" id="ARBA00022840"/>
    </source>
</evidence>
<dbReference type="Pfam" id="PF13426">
    <property type="entry name" value="PAS_9"/>
    <property type="match status" value="1"/>
</dbReference>
<organism evidence="9 10">
    <name type="scientific">Belnapia arida</name>
    <dbReference type="NCBI Taxonomy" id="2804533"/>
    <lineage>
        <taxon>Bacteria</taxon>
        <taxon>Pseudomonadati</taxon>
        <taxon>Pseudomonadota</taxon>
        <taxon>Alphaproteobacteria</taxon>
        <taxon>Acetobacterales</taxon>
        <taxon>Roseomonadaceae</taxon>
        <taxon>Belnapia</taxon>
    </lineage>
</organism>
<keyword evidence="3" id="KW-0597">Phosphoprotein</keyword>
<keyword evidence="10" id="KW-1185">Reference proteome</keyword>
<dbReference type="PANTHER" id="PTHR41523">
    <property type="entry name" value="TWO-COMPONENT SYSTEM SENSOR PROTEIN"/>
    <property type="match status" value="1"/>
</dbReference>
<dbReference type="SUPFAM" id="SSF55874">
    <property type="entry name" value="ATPase domain of HSP90 chaperone/DNA topoisomerase II/histidine kinase"/>
    <property type="match status" value="1"/>
</dbReference>
<keyword evidence="6" id="KW-0418">Kinase</keyword>
<proteinExistence type="predicted"/>
<evidence type="ECO:0000256" key="1">
    <source>
        <dbReference type="ARBA" id="ARBA00000085"/>
    </source>
</evidence>
<dbReference type="InterPro" id="IPR000014">
    <property type="entry name" value="PAS"/>
</dbReference>
<evidence type="ECO:0000256" key="6">
    <source>
        <dbReference type="ARBA" id="ARBA00022777"/>
    </source>
</evidence>
<dbReference type="Pfam" id="PF08448">
    <property type="entry name" value="PAS_4"/>
    <property type="match status" value="1"/>
</dbReference>
<keyword evidence="7" id="KW-0067">ATP-binding</keyword>
<dbReference type="SMART" id="SM00065">
    <property type="entry name" value="GAF"/>
    <property type="match status" value="1"/>
</dbReference>
<dbReference type="InterPro" id="IPR013656">
    <property type="entry name" value="PAS_4"/>
</dbReference>
<dbReference type="EC" id="2.7.13.3" evidence="2"/>
<dbReference type="InterPro" id="IPR003018">
    <property type="entry name" value="GAF"/>
</dbReference>
<evidence type="ECO:0000313" key="10">
    <source>
        <dbReference type="Proteomes" id="UP000660885"/>
    </source>
</evidence>
<dbReference type="Gene3D" id="3.30.565.10">
    <property type="entry name" value="Histidine kinase-like ATPase, C-terminal domain"/>
    <property type="match status" value="1"/>
</dbReference>
<evidence type="ECO:0000313" key="9">
    <source>
        <dbReference type="EMBL" id="MBL6080669.1"/>
    </source>
</evidence>
<protein>
    <recommendedName>
        <fullName evidence="2">histidine kinase</fullName>
        <ecNumber evidence="2">2.7.13.3</ecNumber>
    </recommendedName>
</protein>
<dbReference type="SUPFAM" id="SSF55781">
    <property type="entry name" value="GAF domain-like"/>
    <property type="match status" value="1"/>
</dbReference>
<dbReference type="InterPro" id="IPR011102">
    <property type="entry name" value="Sig_transdc_His_kinase_HWE"/>
</dbReference>
<name>A0ABS1U7M1_9PROT</name>